<evidence type="ECO:0000313" key="3">
    <source>
        <dbReference type="Proteomes" id="UP000271925"/>
    </source>
</evidence>
<evidence type="ECO:0000313" key="2">
    <source>
        <dbReference type="EMBL" id="RRA99215.1"/>
    </source>
</evidence>
<dbReference type="GO" id="GO:0003677">
    <property type="term" value="F:DNA binding"/>
    <property type="evidence" value="ECO:0007669"/>
    <property type="project" value="InterPro"/>
</dbReference>
<dbReference type="SUPFAM" id="SSF47413">
    <property type="entry name" value="lambda repressor-like DNA-binding domains"/>
    <property type="match status" value="1"/>
</dbReference>
<feature type="domain" description="IrrE N-terminal-like" evidence="1">
    <location>
        <begin position="236"/>
        <end position="303"/>
    </location>
</feature>
<dbReference type="AlphaFoldDB" id="A0A3P1BE52"/>
<evidence type="ECO:0000259" key="1">
    <source>
        <dbReference type="Pfam" id="PF06114"/>
    </source>
</evidence>
<gene>
    <name evidence="2" type="ORF">EHT25_30085</name>
</gene>
<organism evidence="2 3">
    <name type="scientific">Larkinella rosea</name>
    <dbReference type="NCBI Taxonomy" id="2025312"/>
    <lineage>
        <taxon>Bacteria</taxon>
        <taxon>Pseudomonadati</taxon>
        <taxon>Bacteroidota</taxon>
        <taxon>Cytophagia</taxon>
        <taxon>Cytophagales</taxon>
        <taxon>Spirosomataceae</taxon>
        <taxon>Larkinella</taxon>
    </lineage>
</organism>
<dbReference type="Gene3D" id="1.10.260.40">
    <property type="entry name" value="lambda repressor-like DNA-binding domains"/>
    <property type="match status" value="1"/>
</dbReference>
<accession>A0A3P1BE52</accession>
<dbReference type="EMBL" id="RQJO01000015">
    <property type="protein sequence ID" value="RRA99215.1"/>
    <property type="molecule type" value="Genomic_DNA"/>
</dbReference>
<dbReference type="InterPro" id="IPR010982">
    <property type="entry name" value="Lambda_DNA-bd_dom_sf"/>
</dbReference>
<dbReference type="OrthoDB" id="9796786at2"/>
<keyword evidence="3" id="KW-1185">Reference proteome</keyword>
<dbReference type="InterPro" id="IPR010359">
    <property type="entry name" value="IrrE_HExxH"/>
</dbReference>
<dbReference type="Gene3D" id="1.10.10.2910">
    <property type="match status" value="1"/>
</dbReference>
<protein>
    <submittedName>
        <fullName evidence="2">ImmA/IrrE family metallo-endopeptidase</fullName>
    </submittedName>
</protein>
<proteinExistence type="predicted"/>
<comment type="caution">
    <text evidence="2">The sequence shown here is derived from an EMBL/GenBank/DDBJ whole genome shotgun (WGS) entry which is preliminary data.</text>
</comment>
<dbReference type="RefSeq" id="WP_124879129.1">
    <property type="nucleotide sequence ID" value="NZ_RQJO01000015.1"/>
</dbReference>
<name>A0A3P1BE52_9BACT</name>
<reference evidence="2 3" key="1">
    <citation type="submission" date="2018-11" db="EMBL/GenBank/DDBJ databases">
        <authorList>
            <person name="Zhou Z."/>
            <person name="Wang G."/>
        </authorList>
    </citation>
    <scope>NUCLEOTIDE SEQUENCE [LARGE SCALE GENOMIC DNA]</scope>
    <source>
        <strain evidence="2 3">KCTC52004</strain>
    </source>
</reference>
<sequence>MSSFQPNWVSKPGNTILDILKERNITTESFVEQMRQPADCIHRLIYGEAAITSTTASQLTKVLGASEQFWLNRQLQYQESLVAVNKLDEEKWLKAIPFKEMVNLGWIKDTSNKLEACLKFFGIQTIDDWIREYKLGIAGSVSFRTSPTFKSQLGPLTCWLRQGEIIGNAIDCKLWDSSSFRASLSQIRQLTKEKNPRRFIPKLISLCADSGVAVAIVRAPQGCKASGATKFLSNGRALLMLSFRYLSDDQFWFTFFHEAGHLLLHEGKGIFVEGLESEAGVSEINVQERESEANDFAVETLIPPHLRGRLSKLKGNKRDIISFAIEAGISSGIVVGQMQHYGYISRSYLNVFKRRYNWEDILSV</sequence>
<dbReference type="Proteomes" id="UP000271925">
    <property type="component" value="Unassembled WGS sequence"/>
</dbReference>
<dbReference type="Pfam" id="PF06114">
    <property type="entry name" value="Peptidase_M78"/>
    <property type="match status" value="1"/>
</dbReference>